<accession>A0A1G6XRF8</accession>
<organism evidence="1 2">
    <name type="scientific">Algoriphagus faecimaris</name>
    <dbReference type="NCBI Taxonomy" id="686796"/>
    <lineage>
        <taxon>Bacteria</taxon>
        <taxon>Pseudomonadati</taxon>
        <taxon>Bacteroidota</taxon>
        <taxon>Cytophagia</taxon>
        <taxon>Cytophagales</taxon>
        <taxon>Cyclobacteriaceae</taxon>
        <taxon>Algoriphagus</taxon>
    </lineage>
</organism>
<dbReference type="AlphaFoldDB" id="A0A1G6XRF8"/>
<proteinExistence type="predicted"/>
<dbReference type="Pfam" id="PF02810">
    <property type="entry name" value="SEC-C"/>
    <property type="match status" value="1"/>
</dbReference>
<dbReference type="Proteomes" id="UP000199060">
    <property type="component" value="Unassembled WGS sequence"/>
</dbReference>
<evidence type="ECO:0000313" key="2">
    <source>
        <dbReference type="Proteomes" id="UP000199060"/>
    </source>
</evidence>
<dbReference type="RefSeq" id="WP_087941338.1">
    <property type="nucleotide sequence ID" value="NZ_FNAC01000065.1"/>
</dbReference>
<keyword evidence="2" id="KW-1185">Reference proteome</keyword>
<dbReference type="STRING" id="686796.SAMN04488104_10653"/>
<dbReference type="OrthoDB" id="9786424at2"/>
<protein>
    <submittedName>
        <fullName evidence="1">SEC-C motif-containing protein</fullName>
    </submittedName>
</protein>
<dbReference type="Gene3D" id="3.10.450.50">
    <property type="match status" value="1"/>
</dbReference>
<dbReference type="SUPFAM" id="SSF103642">
    <property type="entry name" value="Sec-C motif"/>
    <property type="match status" value="1"/>
</dbReference>
<reference evidence="2" key="1">
    <citation type="submission" date="2016-10" db="EMBL/GenBank/DDBJ databases">
        <authorList>
            <person name="Varghese N."/>
            <person name="Submissions S."/>
        </authorList>
    </citation>
    <scope>NUCLEOTIDE SEQUENCE [LARGE SCALE GENOMIC DNA]</scope>
    <source>
        <strain evidence="2">DSM 23095</strain>
    </source>
</reference>
<dbReference type="InterPro" id="IPR004027">
    <property type="entry name" value="SEC_C_motif"/>
</dbReference>
<evidence type="ECO:0000313" key="1">
    <source>
        <dbReference type="EMBL" id="SDD80551.1"/>
    </source>
</evidence>
<name>A0A1G6XRF8_9BACT</name>
<gene>
    <name evidence="1" type="ORF">SAMN04488104_10653</name>
</gene>
<sequence>MPKKSKFEKDFVAVEEFFPKLSYFWNSKSKHWIVKGELDICDAEGDYWETFHIIIGIPQSYPHCVPIVIEKSELIPRDIDWHISKEGACCIDIEHNLIAMSRKGINIDSFIREKVYPYFANQLFKLSEKEYAGKEYKHHFDGIIQYYIEDLNLVSIDTTIHFLERILLKSFIGRNNKCPCGSGKKIKNCHLDEINTIKSIGRKKNRR</sequence>
<dbReference type="EMBL" id="FNAC01000065">
    <property type="protein sequence ID" value="SDD80551.1"/>
    <property type="molecule type" value="Genomic_DNA"/>
</dbReference>